<organism evidence="1 2">
    <name type="scientific">Stieleria magnilauensis</name>
    <dbReference type="NCBI Taxonomy" id="2527963"/>
    <lineage>
        <taxon>Bacteria</taxon>
        <taxon>Pseudomonadati</taxon>
        <taxon>Planctomycetota</taxon>
        <taxon>Planctomycetia</taxon>
        <taxon>Pirellulales</taxon>
        <taxon>Pirellulaceae</taxon>
        <taxon>Stieleria</taxon>
    </lineage>
</organism>
<evidence type="ECO:0000313" key="2">
    <source>
        <dbReference type="Proteomes" id="UP000318081"/>
    </source>
</evidence>
<gene>
    <name evidence="1" type="ORF">TBK1r_43230</name>
</gene>
<name>A0ABX5XZW2_9BACT</name>
<proteinExistence type="predicted"/>
<protein>
    <submittedName>
        <fullName evidence="1">Uncharacterized protein</fullName>
    </submittedName>
</protein>
<sequence length="65" mass="7237">MSDRSFRCRKPLMPTTVGSQYVMSLHDCKSSAPKNDVTERDGLNRDFGLGLDGSYLLATCKVTHE</sequence>
<evidence type="ECO:0000313" key="1">
    <source>
        <dbReference type="EMBL" id="QDV85344.1"/>
    </source>
</evidence>
<keyword evidence="2" id="KW-1185">Reference proteome</keyword>
<accession>A0ABX5XZW2</accession>
<dbReference type="EMBL" id="CP036432">
    <property type="protein sequence ID" value="QDV85344.1"/>
    <property type="molecule type" value="Genomic_DNA"/>
</dbReference>
<reference evidence="1 2" key="1">
    <citation type="submission" date="2019-02" db="EMBL/GenBank/DDBJ databases">
        <title>Deep-cultivation of Planctomycetes and their phenomic and genomic characterization uncovers novel biology.</title>
        <authorList>
            <person name="Wiegand S."/>
            <person name="Jogler M."/>
            <person name="Boedeker C."/>
            <person name="Pinto D."/>
            <person name="Vollmers J."/>
            <person name="Rivas-Marin E."/>
            <person name="Kohn T."/>
            <person name="Peeters S.H."/>
            <person name="Heuer A."/>
            <person name="Rast P."/>
            <person name="Oberbeckmann S."/>
            <person name="Bunk B."/>
            <person name="Jeske O."/>
            <person name="Meyerdierks A."/>
            <person name="Storesund J.E."/>
            <person name="Kallscheuer N."/>
            <person name="Luecker S."/>
            <person name="Lage O.M."/>
            <person name="Pohl T."/>
            <person name="Merkel B.J."/>
            <person name="Hornburger P."/>
            <person name="Mueller R.-W."/>
            <person name="Bruemmer F."/>
            <person name="Labrenz M."/>
            <person name="Spormann A.M."/>
            <person name="Op den Camp H."/>
            <person name="Overmann J."/>
            <person name="Amann R."/>
            <person name="Jetten M.S.M."/>
            <person name="Mascher T."/>
            <person name="Medema M.H."/>
            <person name="Devos D.P."/>
            <person name="Kaster A.-K."/>
            <person name="Ovreas L."/>
            <person name="Rohde M."/>
            <person name="Galperin M.Y."/>
            <person name="Jogler C."/>
        </authorList>
    </citation>
    <scope>NUCLEOTIDE SEQUENCE [LARGE SCALE GENOMIC DNA]</scope>
    <source>
        <strain evidence="1 2">TBK1r</strain>
    </source>
</reference>
<dbReference type="Proteomes" id="UP000318081">
    <property type="component" value="Chromosome"/>
</dbReference>